<sequence>MRWAELVAAFRNLTFLSCCGPLTSAASVFRQTTSSPPSIKGGRRDEGRRAPLACIRFGRSIPRHCHAGGEPVSGYGAGNSRSHWRGADCSCPSYGFRRRSWGSSMTDWHVGMQVVCVANAPEWLVSFWERKLGIPLVYPVKGLVYTIRSFGVVDPRIILLGEVHNEVPDGCSSEPGFDREHFRPVRKTNIDCFLSLLNKTPTEREVAATTSLPGAPSLPDLIEQGSCHYPDALECRLPAGGAPCLRPPRAADLASNADGRRPLPLHSLQSPMPSSSSPMFAMNHGDDGHGIH</sequence>
<organism evidence="2 3">
    <name type="scientific">Ancylobacter polymorphus</name>
    <dbReference type="NCBI Taxonomy" id="223390"/>
    <lineage>
        <taxon>Bacteria</taxon>
        <taxon>Pseudomonadati</taxon>
        <taxon>Pseudomonadota</taxon>
        <taxon>Alphaproteobacteria</taxon>
        <taxon>Hyphomicrobiales</taxon>
        <taxon>Xanthobacteraceae</taxon>
        <taxon>Ancylobacter</taxon>
    </lineage>
</organism>
<evidence type="ECO:0000313" key="3">
    <source>
        <dbReference type="Proteomes" id="UP001224682"/>
    </source>
</evidence>
<comment type="caution">
    <text evidence="2">The sequence shown here is derived from an EMBL/GenBank/DDBJ whole genome shotgun (WGS) entry which is preliminary data.</text>
</comment>
<evidence type="ECO:0008006" key="4">
    <source>
        <dbReference type="Google" id="ProtNLM"/>
    </source>
</evidence>
<feature type="compositionally biased region" description="Low complexity" evidence="1">
    <location>
        <begin position="262"/>
        <end position="278"/>
    </location>
</feature>
<dbReference type="EMBL" id="JAUSUI010000005">
    <property type="protein sequence ID" value="MDQ0303832.1"/>
    <property type="molecule type" value="Genomic_DNA"/>
</dbReference>
<feature type="region of interest" description="Disordered" evidence="1">
    <location>
        <begin position="252"/>
        <end position="292"/>
    </location>
</feature>
<keyword evidence="3" id="KW-1185">Reference proteome</keyword>
<protein>
    <recommendedName>
        <fullName evidence="4">Glyoxalase-like domain-containing protein</fullName>
    </recommendedName>
</protein>
<proteinExistence type="predicted"/>
<evidence type="ECO:0000256" key="1">
    <source>
        <dbReference type="SAM" id="MobiDB-lite"/>
    </source>
</evidence>
<dbReference type="Proteomes" id="UP001224682">
    <property type="component" value="Unassembled WGS sequence"/>
</dbReference>
<name>A0ABU0BFL3_9HYPH</name>
<reference evidence="2 3" key="1">
    <citation type="submission" date="2023-07" db="EMBL/GenBank/DDBJ databases">
        <title>Genomic Encyclopedia of Type Strains, Phase IV (KMG-IV): sequencing the most valuable type-strain genomes for metagenomic binning, comparative biology and taxonomic classification.</title>
        <authorList>
            <person name="Goeker M."/>
        </authorList>
    </citation>
    <scope>NUCLEOTIDE SEQUENCE [LARGE SCALE GENOMIC DNA]</scope>
    <source>
        <strain evidence="2 3">DSM 2457</strain>
    </source>
</reference>
<evidence type="ECO:0000313" key="2">
    <source>
        <dbReference type="EMBL" id="MDQ0303832.1"/>
    </source>
</evidence>
<accession>A0ABU0BFL3</accession>
<gene>
    <name evidence="2" type="ORF">J2S75_002866</name>
</gene>